<dbReference type="AlphaFoldDB" id="A0A8J7YVG2"/>
<dbReference type="InterPro" id="IPR006153">
    <property type="entry name" value="Cation/H_exchanger_TM"/>
</dbReference>
<evidence type="ECO:0000256" key="6">
    <source>
        <dbReference type="ARBA" id="ARBA00023053"/>
    </source>
</evidence>
<evidence type="ECO:0000313" key="12">
    <source>
        <dbReference type="EMBL" id="MBX8643131.1"/>
    </source>
</evidence>
<keyword evidence="8 10" id="KW-0472">Membrane</keyword>
<evidence type="ECO:0000256" key="10">
    <source>
        <dbReference type="SAM" id="Phobius"/>
    </source>
</evidence>
<reference evidence="12" key="1">
    <citation type="submission" date="2021-05" db="EMBL/GenBank/DDBJ databases">
        <title>Genomic insights into ecological role and evolution of a novel Thermoplasmata order Candidatus Sysuiplasmatales.</title>
        <authorList>
            <person name="Yuan Y."/>
        </authorList>
    </citation>
    <scope>NUCLEOTIDE SEQUENCE</scope>
    <source>
        <strain evidence="12">TUT19-bin139</strain>
    </source>
</reference>
<dbReference type="GO" id="GO:0098719">
    <property type="term" value="P:sodium ion import across plasma membrane"/>
    <property type="evidence" value="ECO:0007669"/>
    <property type="project" value="TreeGrafter"/>
</dbReference>
<keyword evidence="9" id="KW-0739">Sodium transport</keyword>
<keyword evidence="5 10" id="KW-1133">Transmembrane helix</keyword>
<comment type="caution">
    <text evidence="12">The sequence shown here is derived from an EMBL/GenBank/DDBJ whole genome shotgun (WGS) entry which is preliminary data.</text>
</comment>
<dbReference type="Pfam" id="PF00999">
    <property type="entry name" value="Na_H_Exchanger"/>
    <property type="match status" value="1"/>
</dbReference>
<protein>
    <submittedName>
        <fullName evidence="12">Cation:proton antiporter</fullName>
    </submittedName>
</protein>
<evidence type="ECO:0000256" key="8">
    <source>
        <dbReference type="ARBA" id="ARBA00023136"/>
    </source>
</evidence>
<feature type="transmembrane region" description="Helical" evidence="10">
    <location>
        <begin position="6"/>
        <end position="25"/>
    </location>
</feature>
<name>A0A8J7YVG2_9ARCH</name>
<organism evidence="12 13">
    <name type="scientific">Candidatus Sysuiplasma superficiale</name>
    <dbReference type="NCBI Taxonomy" id="2823368"/>
    <lineage>
        <taxon>Archaea</taxon>
        <taxon>Methanobacteriati</taxon>
        <taxon>Thermoplasmatota</taxon>
        <taxon>Thermoplasmata</taxon>
        <taxon>Candidatus Sysuiplasmatales</taxon>
        <taxon>Candidatus Sysuiplasmataceae</taxon>
        <taxon>Candidatus Sysuiplasma</taxon>
    </lineage>
</organism>
<dbReference type="Proteomes" id="UP000750197">
    <property type="component" value="Unassembled WGS sequence"/>
</dbReference>
<feature type="transmembrane region" description="Helical" evidence="10">
    <location>
        <begin position="61"/>
        <end position="81"/>
    </location>
</feature>
<keyword evidence="7" id="KW-0406">Ion transport</keyword>
<accession>A0A8J7YVG2</accession>
<dbReference type="GO" id="GO:0051453">
    <property type="term" value="P:regulation of intracellular pH"/>
    <property type="evidence" value="ECO:0007669"/>
    <property type="project" value="TreeGrafter"/>
</dbReference>
<feature type="transmembrane region" description="Helical" evidence="10">
    <location>
        <begin position="32"/>
        <end position="55"/>
    </location>
</feature>
<feature type="domain" description="Cation/H+ exchanger transmembrane" evidence="11">
    <location>
        <begin position="17"/>
        <end position="208"/>
    </location>
</feature>
<evidence type="ECO:0000259" key="11">
    <source>
        <dbReference type="Pfam" id="PF00999"/>
    </source>
</evidence>
<feature type="transmembrane region" description="Helical" evidence="10">
    <location>
        <begin position="192"/>
        <end position="209"/>
    </location>
</feature>
<dbReference type="GO" id="GO:0015386">
    <property type="term" value="F:potassium:proton antiporter activity"/>
    <property type="evidence" value="ECO:0007669"/>
    <property type="project" value="TreeGrafter"/>
</dbReference>
<keyword evidence="2" id="KW-0813">Transport</keyword>
<dbReference type="Gene3D" id="6.10.140.1330">
    <property type="match status" value="1"/>
</dbReference>
<keyword evidence="4 10" id="KW-0812">Transmembrane</keyword>
<evidence type="ECO:0000313" key="13">
    <source>
        <dbReference type="Proteomes" id="UP000750197"/>
    </source>
</evidence>
<dbReference type="PANTHER" id="PTHR10110:SF86">
    <property type="entry name" value="SODIUM_HYDROGEN EXCHANGER 7"/>
    <property type="match status" value="1"/>
</dbReference>
<sequence>MTTFPNFEIVITGLLGIMLLGSIVSKRLRIPYTIVLVIIGILLAASSLSTVLGISRFYNNYLGSLFVGLVIPPLLFESMMGIRSVEFRSSIRLGLILATAGVLLSTVVGGLILWKIVGLPAYDSFLFSSLISPTDTASVLELFRRLNVPRRLATIMDSEAAFNDATGVIVFSIVLTSGSVSHLALLRGLGEFMFVFGGGLLVGLSVGFGA</sequence>
<evidence type="ECO:0000256" key="4">
    <source>
        <dbReference type="ARBA" id="ARBA00022692"/>
    </source>
</evidence>
<feature type="transmembrane region" description="Helical" evidence="10">
    <location>
        <begin position="93"/>
        <end position="113"/>
    </location>
</feature>
<evidence type="ECO:0000256" key="5">
    <source>
        <dbReference type="ARBA" id="ARBA00022989"/>
    </source>
</evidence>
<keyword evidence="6" id="KW-0915">Sodium</keyword>
<gene>
    <name evidence="12" type="ORF">KIY12_00135</name>
</gene>
<evidence type="ECO:0000256" key="9">
    <source>
        <dbReference type="ARBA" id="ARBA00023201"/>
    </source>
</evidence>
<evidence type="ECO:0000256" key="1">
    <source>
        <dbReference type="ARBA" id="ARBA00004651"/>
    </source>
</evidence>
<evidence type="ECO:0000256" key="2">
    <source>
        <dbReference type="ARBA" id="ARBA00022448"/>
    </source>
</evidence>
<feature type="non-terminal residue" evidence="12">
    <location>
        <position position="210"/>
    </location>
</feature>
<comment type="subcellular location">
    <subcellularLocation>
        <location evidence="1">Cell membrane</location>
        <topology evidence="1">Multi-pass membrane protein</topology>
    </subcellularLocation>
</comment>
<dbReference type="GO" id="GO:0015385">
    <property type="term" value="F:sodium:proton antiporter activity"/>
    <property type="evidence" value="ECO:0007669"/>
    <property type="project" value="InterPro"/>
</dbReference>
<dbReference type="EMBL" id="JAHEAC010000001">
    <property type="protein sequence ID" value="MBX8643131.1"/>
    <property type="molecule type" value="Genomic_DNA"/>
</dbReference>
<proteinExistence type="predicted"/>
<dbReference type="GO" id="GO:0005886">
    <property type="term" value="C:plasma membrane"/>
    <property type="evidence" value="ECO:0007669"/>
    <property type="project" value="UniProtKB-SubCell"/>
</dbReference>
<dbReference type="InterPro" id="IPR018422">
    <property type="entry name" value="Cation/H_exchanger_CPA1"/>
</dbReference>
<keyword evidence="3" id="KW-1003">Cell membrane</keyword>
<dbReference type="PANTHER" id="PTHR10110">
    <property type="entry name" value="SODIUM/HYDROGEN EXCHANGER"/>
    <property type="match status" value="1"/>
</dbReference>
<feature type="transmembrane region" description="Helical" evidence="10">
    <location>
        <begin position="165"/>
        <end position="186"/>
    </location>
</feature>
<evidence type="ECO:0000256" key="3">
    <source>
        <dbReference type="ARBA" id="ARBA00022475"/>
    </source>
</evidence>
<evidence type="ECO:0000256" key="7">
    <source>
        <dbReference type="ARBA" id="ARBA00023065"/>
    </source>
</evidence>